<organism evidence="3 4">
    <name type="scientific">Paracoccus simplex</name>
    <dbReference type="NCBI Taxonomy" id="2086346"/>
    <lineage>
        <taxon>Bacteria</taxon>
        <taxon>Pseudomonadati</taxon>
        <taxon>Pseudomonadota</taxon>
        <taxon>Alphaproteobacteria</taxon>
        <taxon>Rhodobacterales</taxon>
        <taxon>Paracoccaceae</taxon>
        <taxon>Paracoccus</taxon>
    </lineage>
</organism>
<feature type="region of interest" description="Disordered" evidence="1">
    <location>
        <begin position="107"/>
        <end position="126"/>
    </location>
</feature>
<keyword evidence="4" id="KW-1185">Reference proteome</keyword>
<evidence type="ECO:0000313" key="4">
    <source>
        <dbReference type="Proteomes" id="UP001595596"/>
    </source>
</evidence>
<feature type="chain" id="PRO_5046123636" description="Secreted protein" evidence="2">
    <location>
        <begin position="34"/>
        <end position="126"/>
    </location>
</feature>
<comment type="caution">
    <text evidence="3">The sequence shown here is derived from an EMBL/GenBank/DDBJ whole genome shotgun (WGS) entry which is preliminary data.</text>
</comment>
<proteinExistence type="predicted"/>
<evidence type="ECO:0000256" key="1">
    <source>
        <dbReference type="SAM" id="MobiDB-lite"/>
    </source>
</evidence>
<protein>
    <recommendedName>
        <fullName evidence="5">Secreted protein</fullName>
    </recommendedName>
</protein>
<sequence length="126" mass="13174">MTRAYLFSMFARLVTMLAVLAIAVIATVTSAHTAGLSPEPNHAVHVSEMMQVVAGSDHSCDGEQHCGSMDAGSCELLCAGISIFLISLREDSASDCAPASHALPTAETVVSRGPGPNERPPKLRLL</sequence>
<evidence type="ECO:0008006" key="5">
    <source>
        <dbReference type="Google" id="ProtNLM"/>
    </source>
</evidence>
<evidence type="ECO:0000256" key="2">
    <source>
        <dbReference type="SAM" id="SignalP"/>
    </source>
</evidence>
<accession>A0ABV7S0F5</accession>
<dbReference type="EMBL" id="JBHRXE010000040">
    <property type="protein sequence ID" value="MFC3570620.1"/>
    <property type="molecule type" value="Genomic_DNA"/>
</dbReference>
<feature type="signal peptide" evidence="2">
    <location>
        <begin position="1"/>
        <end position="33"/>
    </location>
</feature>
<dbReference type="Proteomes" id="UP001595596">
    <property type="component" value="Unassembled WGS sequence"/>
</dbReference>
<dbReference type="RefSeq" id="WP_379031684.1">
    <property type="nucleotide sequence ID" value="NZ_JBHRXE010000040.1"/>
</dbReference>
<evidence type="ECO:0000313" key="3">
    <source>
        <dbReference type="EMBL" id="MFC3570620.1"/>
    </source>
</evidence>
<name>A0ABV7S0F5_9RHOB</name>
<keyword evidence="2" id="KW-0732">Signal</keyword>
<reference evidence="4" key="1">
    <citation type="journal article" date="2019" name="Int. J. Syst. Evol. Microbiol.">
        <title>The Global Catalogue of Microorganisms (GCM) 10K type strain sequencing project: providing services to taxonomists for standard genome sequencing and annotation.</title>
        <authorList>
            <consortium name="The Broad Institute Genomics Platform"/>
            <consortium name="The Broad Institute Genome Sequencing Center for Infectious Disease"/>
            <person name="Wu L."/>
            <person name="Ma J."/>
        </authorList>
    </citation>
    <scope>NUCLEOTIDE SEQUENCE [LARGE SCALE GENOMIC DNA]</scope>
    <source>
        <strain evidence="4">VKM B-3226</strain>
    </source>
</reference>
<gene>
    <name evidence="3" type="ORF">ACFOMP_14265</name>
</gene>